<dbReference type="EMBL" id="BANC01000019">
    <property type="protein sequence ID" value="GAN79223.1"/>
    <property type="molecule type" value="Genomic_DNA"/>
</dbReference>
<dbReference type="InterPro" id="IPR007049">
    <property type="entry name" value="Carb-sel_porin_OprB"/>
</dbReference>
<comment type="similarity">
    <text evidence="1 2">Belongs to the OprB family.</text>
</comment>
<dbReference type="AlphaFoldDB" id="A0A0D6PDE9"/>
<dbReference type="Proteomes" id="UP000032668">
    <property type="component" value="Unassembled WGS sequence"/>
</dbReference>
<dbReference type="GO" id="GO:0016020">
    <property type="term" value="C:membrane"/>
    <property type="evidence" value="ECO:0007669"/>
    <property type="project" value="InterPro"/>
</dbReference>
<keyword evidence="4" id="KW-1185">Reference proteome</keyword>
<accession>A0A0D6PDE9</accession>
<dbReference type="Pfam" id="PF04966">
    <property type="entry name" value="OprB"/>
    <property type="match status" value="1"/>
</dbReference>
<feature type="chain" id="PRO_5010392254" evidence="2">
    <location>
        <begin position="21"/>
        <end position="432"/>
    </location>
</feature>
<name>A0A0D6PDE9_9PROT</name>
<dbReference type="Gene3D" id="2.40.160.180">
    <property type="entry name" value="Carbohydrate-selective porin OprB"/>
    <property type="match status" value="1"/>
</dbReference>
<dbReference type="InterPro" id="IPR052932">
    <property type="entry name" value="OprB_Porin"/>
</dbReference>
<keyword evidence="2" id="KW-0732">Signal</keyword>
<protein>
    <submittedName>
        <fullName evidence="3">Carbohydrate-selective porin</fullName>
    </submittedName>
</protein>
<dbReference type="PANTHER" id="PTHR37944">
    <property type="entry name" value="PORIN B"/>
    <property type="match status" value="1"/>
</dbReference>
<dbReference type="InterPro" id="IPR038673">
    <property type="entry name" value="OprB_sf"/>
</dbReference>
<evidence type="ECO:0000256" key="2">
    <source>
        <dbReference type="RuleBase" id="RU363072"/>
    </source>
</evidence>
<evidence type="ECO:0000313" key="3">
    <source>
        <dbReference type="EMBL" id="GAN79223.1"/>
    </source>
</evidence>
<organism evidence="3 4">
    <name type="scientific">Acidocella aminolytica 101 = DSM 11237</name>
    <dbReference type="NCBI Taxonomy" id="1120923"/>
    <lineage>
        <taxon>Bacteria</taxon>
        <taxon>Pseudomonadati</taxon>
        <taxon>Pseudomonadota</taxon>
        <taxon>Alphaproteobacteria</taxon>
        <taxon>Acetobacterales</taxon>
        <taxon>Acidocellaceae</taxon>
        <taxon>Acidocella</taxon>
    </lineage>
</organism>
<evidence type="ECO:0000313" key="4">
    <source>
        <dbReference type="Proteomes" id="UP000032668"/>
    </source>
</evidence>
<evidence type="ECO:0000256" key="1">
    <source>
        <dbReference type="ARBA" id="ARBA00008769"/>
    </source>
</evidence>
<dbReference type="PANTHER" id="PTHR37944:SF1">
    <property type="entry name" value="PORIN B"/>
    <property type="match status" value="1"/>
</dbReference>
<sequence length="432" mass="46989">MKRLILATTYFVGIAGLASAQTSSGPLSGISKTLNNVGFYPNATFVQLGIASPDQGQETGASEFVSILDMGADLDLGKMIGLKGTSVHFQEMVIPKITNLNYGNQVGDVIGGNPGPYIPWAAHLQRFTLEQKFLNDKAFIEGGRSNAGDYFALATCDQQFACISSTTMIQKNAGFAPPPYANWSARAGYNFTPALRVQGGFWKYDPAFPFSNGWESYHYGVPSGNVYLADISYRTDPHKALYPSAYEAMFYRNTLSQSDPLTGQVTNGNSGIFLSAKQTFWRKNQNPLSTSLSAFVADVTEFNGKTGDGLRDNLDAGLTVQGMFPSRPFDSYGLKFTWVRLTSDEQAYLQKAQLSSTGSPYTVGPNEYGFGTDATFVLTPSLIFQPYATYILNSNAWASPTSTHRPHDGFNVGFTFVALIGQMAGLGHYNYP</sequence>
<reference evidence="3 4" key="1">
    <citation type="submission" date="2012-11" db="EMBL/GenBank/DDBJ databases">
        <title>Whole genome sequence of Acidocella aminolytica 101 = DSM 11237.</title>
        <authorList>
            <person name="Azuma Y."/>
            <person name="Higashiura N."/>
            <person name="Hirakawa H."/>
            <person name="Matsushita K."/>
        </authorList>
    </citation>
    <scope>NUCLEOTIDE SEQUENCE [LARGE SCALE GENOMIC DNA]</scope>
    <source>
        <strain evidence="4">101 / DSM 11237</strain>
    </source>
</reference>
<comment type="caution">
    <text evidence="3">The sequence shown here is derived from an EMBL/GenBank/DDBJ whole genome shotgun (WGS) entry which is preliminary data.</text>
</comment>
<dbReference type="GO" id="GO:0015288">
    <property type="term" value="F:porin activity"/>
    <property type="evidence" value="ECO:0007669"/>
    <property type="project" value="InterPro"/>
</dbReference>
<dbReference type="OrthoDB" id="177316at2"/>
<feature type="signal peptide" evidence="2">
    <location>
        <begin position="1"/>
        <end position="20"/>
    </location>
</feature>
<dbReference type="RefSeq" id="WP_073211975.1">
    <property type="nucleotide sequence ID" value="NZ_BANC01000019.1"/>
</dbReference>
<dbReference type="GO" id="GO:0008643">
    <property type="term" value="P:carbohydrate transport"/>
    <property type="evidence" value="ECO:0007669"/>
    <property type="project" value="InterPro"/>
</dbReference>
<proteinExistence type="inferred from homology"/>
<gene>
    <name evidence="3" type="ORF">Aam_019_003</name>
</gene>
<dbReference type="STRING" id="1120923.SAMN02746095_03537"/>